<evidence type="ECO:0000313" key="3">
    <source>
        <dbReference type="EMBL" id="CAI2380119.1"/>
    </source>
</evidence>
<dbReference type="PANTHER" id="PTHR14119">
    <property type="entry name" value="HYDROLASE"/>
    <property type="match status" value="1"/>
</dbReference>
<dbReference type="InterPro" id="IPR050993">
    <property type="entry name" value="Isochorismatase_domain"/>
</dbReference>
<dbReference type="Pfam" id="PF00857">
    <property type="entry name" value="Isochorismatase"/>
    <property type="match status" value="1"/>
</dbReference>
<protein>
    <recommendedName>
        <fullName evidence="2">Isochorismatase-like domain-containing protein</fullName>
    </recommendedName>
</protein>
<dbReference type="InterPro" id="IPR000868">
    <property type="entry name" value="Isochorismatase-like_dom"/>
</dbReference>
<reference evidence="3" key="1">
    <citation type="submission" date="2023-07" db="EMBL/GenBank/DDBJ databases">
        <authorList>
            <consortium name="AG Swart"/>
            <person name="Singh M."/>
            <person name="Singh A."/>
            <person name="Seah K."/>
            <person name="Emmerich C."/>
        </authorList>
    </citation>
    <scope>NUCLEOTIDE SEQUENCE</scope>
    <source>
        <strain evidence="3">DP1</strain>
    </source>
</reference>
<comment type="caution">
    <text evidence="3">The sequence shown here is derived from an EMBL/GenBank/DDBJ whole genome shotgun (WGS) entry which is preliminary data.</text>
</comment>
<dbReference type="Gene3D" id="3.40.50.850">
    <property type="entry name" value="Isochorismatase-like"/>
    <property type="match status" value="1"/>
</dbReference>
<dbReference type="AlphaFoldDB" id="A0AAD2D3X6"/>
<gene>
    <name evidence="3" type="ORF">ECRASSUSDP1_LOCUS21546</name>
</gene>
<dbReference type="SUPFAM" id="SSF52499">
    <property type="entry name" value="Isochorismatase-like hydrolases"/>
    <property type="match status" value="1"/>
</dbReference>
<sequence>METTKPKFTRINQDDVVFFQCDIQVKMAKLVPNLETVAHNASRLAKAAKIFNIPIIVTEQYIKAFGETYPEITSEYPVDQKSYEKTVFSMLTEEVEADLSKLGVSTVVLYGIEAHVCIQQTALDLLEKGYNVFVLTDTLLSSREIERSTAIVRMTQAGVQMTTLESALFEIMKSSKHEEFKNILEIVKDVPKGCLSKL</sequence>
<evidence type="ECO:0000313" key="4">
    <source>
        <dbReference type="Proteomes" id="UP001295684"/>
    </source>
</evidence>
<accession>A0AAD2D3X6</accession>
<dbReference type="PANTHER" id="PTHR14119:SF3">
    <property type="entry name" value="ISOCHORISMATASE DOMAIN-CONTAINING PROTEIN 2"/>
    <property type="match status" value="1"/>
</dbReference>
<organism evidence="3 4">
    <name type="scientific">Euplotes crassus</name>
    <dbReference type="NCBI Taxonomy" id="5936"/>
    <lineage>
        <taxon>Eukaryota</taxon>
        <taxon>Sar</taxon>
        <taxon>Alveolata</taxon>
        <taxon>Ciliophora</taxon>
        <taxon>Intramacronucleata</taxon>
        <taxon>Spirotrichea</taxon>
        <taxon>Hypotrichia</taxon>
        <taxon>Euplotida</taxon>
        <taxon>Euplotidae</taxon>
        <taxon>Moneuplotes</taxon>
    </lineage>
</organism>
<comment type="similarity">
    <text evidence="1">Belongs to the isochorismatase family.</text>
</comment>
<evidence type="ECO:0000259" key="2">
    <source>
        <dbReference type="Pfam" id="PF00857"/>
    </source>
</evidence>
<proteinExistence type="inferred from homology"/>
<dbReference type="EMBL" id="CAMPGE010022033">
    <property type="protein sequence ID" value="CAI2380119.1"/>
    <property type="molecule type" value="Genomic_DNA"/>
</dbReference>
<dbReference type="InterPro" id="IPR036380">
    <property type="entry name" value="Isochorismatase-like_sf"/>
</dbReference>
<dbReference type="Proteomes" id="UP001295684">
    <property type="component" value="Unassembled WGS sequence"/>
</dbReference>
<name>A0AAD2D3X6_EUPCR</name>
<keyword evidence="4" id="KW-1185">Reference proteome</keyword>
<evidence type="ECO:0000256" key="1">
    <source>
        <dbReference type="ARBA" id="ARBA00006336"/>
    </source>
</evidence>
<feature type="domain" description="Isochorismatase-like" evidence="2">
    <location>
        <begin position="19"/>
        <end position="165"/>
    </location>
</feature>